<gene>
    <name evidence="1" type="ORF">Patl1_00569</name>
</gene>
<dbReference type="Proteomes" id="UP001164250">
    <property type="component" value="Chromosome 1"/>
</dbReference>
<organism evidence="1 2">
    <name type="scientific">Pistacia atlantica</name>
    <dbReference type="NCBI Taxonomy" id="434234"/>
    <lineage>
        <taxon>Eukaryota</taxon>
        <taxon>Viridiplantae</taxon>
        <taxon>Streptophyta</taxon>
        <taxon>Embryophyta</taxon>
        <taxon>Tracheophyta</taxon>
        <taxon>Spermatophyta</taxon>
        <taxon>Magnoliopsida</taxon>
        <taxon>eudicotyledons</taxon>
        <taxon>Gunneridae</taxon>
        <taxon>Pentapetalae</taxon>
        <taxon>rosids</taxon>
        <taxon>malvids</taxon>
        <taxon>Sapindales</taxon>
        <taxon>Anacardiaceae</taxon>
        <taxon>Pistacia</taxon>
    </lineage>
</organism>
<dbReference type="EMBL" id="CM047897">
    <property type="protein sequence ID" value="KAJ0113793.1"/>
    <property type="molecule type" value="Genomic_DNA"/>
</dbReference>
<accession>A0ACC1CDW7</accession>
<comment type="caution">
    <text evidence="1">The sequence shown here is derived from an EMBL/GenBank/DDBJ whole genome shotgun (WGS) entry which is preliminary data.</text>
</comment>
<evidence type="ECO:0000313" key="2">
    <source>
        <dbReference type="Proteomes" id="UP001164250"/>
    </source>
</evidence>
<sequence length="409" mass="45018">MDVVTSAVEKVKGFAISSQNLVNGLLNRPQNSYSHNPFIFDKVGASIGSDKLHVGALQLFPWHYFQIEILKRLQREAFSDLMKLRDRQDKVERVLSFYKTSKGSPFQEASTHVRGEVDFLGGILMMRDIDSQNLDALDRAGVTTGITSRFIFETSLGQNDSLVAELIASETGNGNLGDISGIPLSLTKLLYTANVSDWCSATAIPVGAQCRDFDITRNSFQQGKGLTYISSFEPPLLSQHNGSAIGVTVRKPNVVASLAQSVSGLRMPLGSDGFGHCFNTFGQVVCLLPRGIRLSLMGLHQVPKVLDHRLSLGALTIPSLMTVQKLEVGLRLQNSNYKHLRWAVTVSDNPQDDIGWGVSLSGIEGPRGWDQYQFESFADLSLGKRFNLKPRCCICGGWRCQNTRPYASM</sequence>
<reference evidence="2" key="1">
    <citation type="journal article" date="2023" name="G3 (Bethesda)">
        <title>Genome assembly and association tests identify interacting loci associated with vigor, precocity, and sex in interspecific pistachio rootstocks.</title>
        <authorList>
            <person name="Palmer W."/>
            <person name="Jacygrad E."/>
            <person name="Sagayaradj S."/>
            <person name="Cavanaugh K."/>
            <person name="Han R."/>
            <person name="Bertier L."/>
            <person name="Beede B."/>
            <person name="Kafkas S."/>
            <person name="Golino D."/>
            <person name="Preece J."/>
            <person name="Michelmore R."/>
        </authorList>
    </citation>
    <scope>NUCLEOTIDE SEQUENCE [LARGE SCALE GENOMIC DNA]</scope>
</reference>
<protein>
    <submittedName>
        <fullName evidence="1">Uncharacterized protein</fullName>
    </submittedName>
</protein>
<name>A0ACC1CDW7_9ROSI</name>
<proteinExistence type="predicted"/>
<evidence type="ECO:0000313" key="1">
    <source>
        <dbReference type="EMBL" id="KAJ0113793.1"/>
    </source>
</evidence>
<keyword evidence="2" id="KW-1185">Reference proteome</keyword>